<proteinExistence type="predicted"/>
<evidence type="ECO:0000313" key="2">
    <source>
        <dbReference type="EMBL" id="MDZ7467072.1"/>
    </source>
</evidence>
<name>A0AAN5KZ44_RAOPL</name>
<evidence type="ECO:0000313" key="3">
    <source>
        <dbReference type="Proteomes" id="UP000864422"/>
    </source>
</evidence>
<keyword evidence="4" id="KW-1185">Reference proteome</keyword>
<evidence type="ECO:0000313" key="1">
    <source>
        <dbReference type="EMBL" id="HAT1606047.1"/>
    </source>
</evidence>
<dbReference type="EMBL" id="JAXUDK010000010">
    <property type="protein sequence ID" value="MDZ7467072.1"/>
    <property type="molecule type" value="Genomic_DNA"/>
</dbReference>
<evidence type="ECO:0000313" key="4">
    <source>
        <dbReference type="Proteomes" id="UP001293169"/>
    </source>
</evidence>
<dbReference type="AlphaFoldDB" id="A0AAN5KZ44"/>
<dbReference type="EMBL" id="DACSEA010000007">
    <property type="protein sequence ID" value="HAT1606047.1"/>
    <property type="molecule type" value="Genomic_DNA"/>
</dbReference>
<dbReference type="GeneID" id="58930295"/>
<reference evidence="1" key="2">
    <citation type="submission" date="2020-11" db="EMBL/GenBank/DDBJ databases">
        <authorList>
            <consortium name="NCBI Pathogen Detection Project"/>
        </authorList>
    </citation>
    <scope>NUCLEOTIDE SEQUENCE</scope>
    <source>
        <strain evidence="1">MISC063</strain>
    </source>
</reference>
<dbReference type="RefSeq" id="WP_155274634.1">
    <property type="nucleotide sequence ID" value="NZ_ABZSJN020000087.1"/>
</dbReference>
<protein>
    <submittedName>
        <fullName evidence="1">Uncharacterized protein</fullName>
    </submittedName>
</protein>
<accession>A0AAN5KZ44</accession>
<sequence length="54" mass="6124">MAGHIDRDHTFVYENNFYSYLFARQVNALPSHGIRFSPQKVAIGLIFIAKIAAN</sequence>
<gene>
    <name evidence="1" type="ORF">I8Y23_002359</name>
    <name evidence="2" type="ORF">U5E74_15640</name>
</gene>
<dbReference type="Proteomes" id="UP001293169">
    <property type="component" value="Unassembled WGS sequence"/>
</dbReference>
<reference evidence="1" key="1">
    <citation type="journal article" date="2018" name="Genome Biol.">
        <title>SKESA: strategic k-mer extension for scrupulous assemblies.</title>
        <authorList>
            <person name="Souvorov A."/>
            <person name="Agarwala R."/>
            <person name="Lipman D.J."/>
        </authorList>
    </citation>
    <scope>NUCLEOTIDE SEQUENCE</scope>
    <source>
        <strain evidence="1">MISC063</strain>
    </source>
</reference>
<dbReference type="Proteomes" id="UP000864422">
    <property type="component" value="Unassembled WGS sequence"/>
</dbReference>
<comment type="caution">
    <text evidence="1">The sequence shown here is derived from an EMBL/GenBank/DDBJ whole genome shotgun (WGS) entry which is preliminary data.</text>
</comment>
<organism evidence="1 3">
    <name type="scientific">Raoultella planticola</name>
    <name type="common">Klebsiella planticola</name>
    <dbReference type="NCBI Taxonomy" id="575"/>
    <lineage>
        <taxon>Bacteria</taxon>
        <taxon>Pseudomonadati</taxon>
        <taxon>Pseudomonadota</taxon>
        <taxon>Gammaproteobacteria</taxon>
        <taxon>Enterobacterales</taxon>
        <taxon>Enterobacteriaceae</taxon>
        <taxon>Klebsiella/Raoultella group</taxon>
        <taxon>Raoultella</taxon>
    </lineage>
</organism>
<reference evidence="2 4" key="3">
    <citation type="submission" date="2023-12" db="EMBL/GenBank/DDBJ databases">
        <title>N/s.</title>
        <authorList>
            <person name="Dale J."/>
        </authorList>
    </citation>
    <scope>NUCLEOTIDE SEQUENCE [LARGE SCALE GENOMIC DNA]</scope>
    <source>
        <strain evidence="2 4">2023EL-01226</strain>
    </source>
</reference>